<gene>
    <name evidence="1" type="ORF">DVH24_027097</name>
</gene>
<evidence type="ECO:0000313" key="2">
    <source>
        <dbReference type="Proteomes" id="UP000290289"/>
    </source>
</evidence>
<dbReference type="SUPFAM" id="SSF56235">
    <property type="entry name" value="N-terminal nucleophile aminohydrolases (Ntn hydrolases)"/>
    <property type="match status" value="1"/>
</dbReference>
<accession>A0A498IKW4</accession>
<proteinExistence type="predicted"/>
<comment type="caution">
    <text evidence="1">The sequence shown here is derived from an EMBL/GenBank/DDBJ whole genome shotgun (WGS) entry which is preliminary data.</text>
</comment>
<evidence type="ECO:0000313" key="1">
    <source>
        <dbReference type="EMBL" id="RXH84198.1"/>
    </source>
</evidence>
<dbReference type="CDD" id="cd01901">
    <property type="entry name" value="Ntn_hydrolase"/>
    <property type="match status" value="1"/>
</dbReference>
<dbReference type="InterPro" id="IPR029055">
    <property type="entry name" value="Ntn_hydrolases_N"/>
</dbReference>
<dbReference type="Gene3D" id="3.60.20.10">
    <property type="entry name" value="Glutamine Phosphoribosylpyrophosphate, subunit 1, domain 1"/>
    <property type="match status" value="1"/>
</dbReference>
<dbReference type="Proteomes" id="UP000290289">
    <property type="component" value="Chromosome 11"/>
</dbReference>
<dbReference type="AlphaFoldDB" id="A0A498IKW4"/>
<sequence>MSVNVRNTAVPILISKKSNNRRRLRRRHSPYFGMLPSEKPKGPCSLQLQIDGDKTTITMDFKSSQSVSKGFTRSEVFFDGTINIAYRWEDFIFVGVDSKLTKHEEVTSLDYKKFYELSTNIYITMAGSKEIWEFMYKSIASEHHTVEAAALLAHMILMIATDAEPDLACKVGCLVLGWDFTSSHPQMFRVVAGNSLTTRAMALDQEKNSNINLQDQTESYHEKLADALLNRVCLSVSYCGGTRGSCKEIIHHPASIVVHSISSLRMKLGSDEAVLMV</sequence>
<protein>
    <submittedName>
        <fullName evidence="1">Uncharacterized protein</fullName>
    </submittedName>
</protein>
<dbReference type="EMBL" id="RDQH01000337">
    <property type="protein sequence ID" value="RXH84198.1"/>
    <property type="molecule type" value="Genomic_DNA"/>
</dbReference>
<keyword evidence="2" id="KW-1185">Reference proteome</keyword>
<name>A0A498IKW4_MALDO</name>
<organism evidence="1 2">
    <name type="scientific">Malus domestica</name>
    <name type="common">Apple</name>
    <name type="synonym">Pyrus malus</name>
    <dbReference type="NCBI Taxonomy" id="3750"/>
    <lineage>
        <taxon>Eukaryota</taxon>
        <taxon>Viridiplantae</taxon>
        <taxon>Streptophyta</taxon>
        <taxon>Embryophyta</taxon>
        <taxon>Tracheophyta</taxon>
        <taxon>Spermatophyta</taxon>
        <taxon>Magnoliopsida</taxon>
        <taxon>eudicotyledons</taxon>
        <taxon>Gunneridae</taxon>
        <taxon>Pentapetalae</taxon>
        <taxon>rosids</taxon>
        <taxon>fabids</taxon>
        <taxon>Rosales</taxon>
        <taxon>Rosaceae</taxon>
        <taxon>Amygdaloideae</taxon>
        <taxon>Maleae</taxon>
        <taxon>Malus</taxon>
    </lineage>
</organism>
<reference evidence="1 2" key="1">
    <citation type="submission" date="2018-10" db="EMBL/GenBank/DDBJ databases">
        <title>A high-quality apple genome assembly.</title>
        <authorList>
            <person name="Hu J."/>
        </authorList>
    </citation>
    <scope>NUCLEOTIDE SEQUENCE [LARGE SCALE GENOMIC DNA]</scope>
    <source>
        <strain evidence="2">cv. HFTH1</strain>
        <tissue evidence="1">Young leaf</tissue>
    </source>
</reference>